<dbReference type="AlphaFoldDB" id="A0A084VMM3"/>
<gene>
    <name evidence="2" type="ORF">ZHAS_00006558</name>
</gene>
<keyword evidence="1" id="KW-0812">Transmembrane</keyword>
<dbReference type="EMBL" id="ATLV01014607">
    <property type="status" value="NOT_ANNOTATED_CDS"/>
    <property type="molecule type" value="Genomic_DNA"/>
</dbReference>
<dbReference type="VEuPathDB" id="VectorBase:ASIC006558"/>
<keyword evidence="1" id="KW-1133">Transmembrane helix</keyword>
<keyword evidence="4" id="KW-1185">Reference proteome</keyword>
<evidence type="ECO:0000313" key="3">
    <source>
        <dbReference type="EnsemblMetazoa" id="ASIC006558-PA"/>
    </source>
</evidence>
<sequence length="88" mass="10003">MAVIRSPEVLVNVSTWWIRFVLVLLFLQVFLDVETLDLAMPGKGVCKKLSFEQPCLCRADEIYSRPIIVLLLPGKVERASGRDSLSRR</sequence>
<evidence type="ECO:0000256" key="1">
    <source>
        <dbReference type="SAM" id="Phobius"/>
    </source>
</evidence>
<dbReference type="EnsemblMetazoa" id="ASIC006558-RA">
    <property type="protein sequence ID" value="ASIC006558-PA"/>
    <property type="gene ID" value="ASIC006558"/>
</dbReference>
<keyword evidence="1" id="KW-0472">Membrane</keyword>
<evidence type="ECO:0000313" key="4">
    <source>
        <dbReference type="Proteomes" id="UP000030765"/>
    </source>
</evidence>
<name>A0A084VMM3_ANOSI</name>
<organism evidence="2">
    <name type="scientific">Anopheles sinensis</name>
    <name type="common">Mosquito</name>
    <dbReference type="NCBI Taxonomy" id="74873"/>
    <lineage>
        <taxon>Eukaryota</taxon>
        <taxon>Metazoa</taxon>
        <taxon>Ecdysozoa</taxon>
        <taxon>Arthropoda</taxon>
        <taxon>Hexapoda</taxon>
        <taxon>Insecta</taxon>
        <taxon>Pterygota</taxon>
        <taxon>Neoptera</taxon>
        <taxon>Endopterygota</taxon>
        <taxon>Diptera</taxon>
        <taxon>Nematocera</taxon>
        <taxon>Culicoidea</taxon>
        <taxon>Culicidae</taxon>
        <taxon>Anophelinae</taxon>
        <taxon>Anopheles</taxon>
    </lineage>
</organism>
<reference evidence="2 4" key="1">
    <citation type="journal article" date="2014" name="BMC Genomics">
        <title>Genome sequence of Anopheles sinensis provides insight into genetics basis of mosquito competence for malaria parasites.</title>
        <authorList>
            <person name="Zhou D."/>
            <person name="Zhang D."/>
            <person name="Ding G."/>
            <person name="Shi L."/>
            <person name="Hou Q."/>
            <person name="Ye Y."/>
            <person name="Xu Y."/>
            <person name="Zhou H."/>
            <person name="Xiong C."/>
            <person name="Li S."/>
            <person name="Yu J."/>
            <person name="Hong S."/>
            <person name="Yu X."/>
            <person name="Zou P."/>
            <person name="Chen C."/>
            <person name="Chang X."/>
            <person name="Wang W."/>
            <person name="Lv Y."/>
            <person name="Sun Y."/>
            <person name="Ma L."/>
            <person name="Shen B."/>
            <person name="Zhu C."/>
        </authorList>
    </citation>
    <scope>NUCLEOTIDE SEQUENCE [LARGE SCALE GENOMIC DNA]</scope>
</reference>
<dbReference type="EMBL" id="KE524975">
    <property type="protein sequence ID" value="KFB39217.1"/>
    <property type="molecule type" value="Genomic_DNA"/>
</dbReference>
<proteinExistence type="predicted"/>
<protein>
    <submittedName>
        <fullName evidence="2 3">Uncharacterized protein</fullName>
    </submittedName>
</protein>
<reference evidence="3" key="2">
    <citation type="submission" date="2020-05" db="UniProtKB">
        <authorList>
            <consortium name="EnsemblMetazoa"/>
        </authorList>
    </citation>
    <scope>IDENTIFICATION</scope>
</reference>
<accession>A0A084VMM3</accession>
<evidence type="ECO:0000313" key="2">
    <source>
        <dbReference type="EMBL" id="KFB39217.1"/>
    </source>
</evidence>
<dbReference type="Proteomes" id="UP000030765">
    <property type="component" value="Unassembled WGS sequence"/>
</dbReference>
<dbReference type="VEuPathDB" id="VectorBase:ASIS017091"/>
<feature type="transmembrane region" description="Helical" evidence="1">
    <location>
        <begin position="16"/>
        <end position="33"/>
    </location>
</feature>